<dbReference type="InterPro" id="IPR048279">
    <property type="entry name" value="MdtK-like"/>
</dbReference>
<organism evidence="8 9">
    <name type="scientific">Methanothermobacter thermautotrophicus</name>
    <name type="common">Methanobacterium thermoformicicum</name>
    <dbReference type="NCBI Taxonomy" id="145262"/>
    <lineage>
        <taxon>Archaea</taxon>
        <taxon>Methanobacteriati</taxon>
        <taxon>Methanobacteriota</taxon>
        <taxon>Methanomada group</taxon>
        <taxon>Methanobacteria</taxon>
        <taxon>Methanobacteriales</taxon>
        <taxon>Methanobacteriaceae</taxon>
        <taxon>Methanothermobacter</taxon>
    </lineage>
</organism>
<dbReference type="Pfam" id="PF01554">
    <property type="entry name" value="MatE"/>
    <property type="match status" value="2"/>
</dbReference>
<dbReference type="PANTHER" id="PTHR43549">
    <property type="entry name" value="MULTIDRUG RESISTANCE PROTEIN YPNP-RELATED"/>
    <property type="match status" value="1"/>
</dbReference>
<protein>
    <submittedName>
        <fullName evidence="8">MATE family efflux transporter</fullName>
    </submittedName>
</protein>
<dbReference type="PIRSF" id="PIRSF006603">
    <property type="entry name" value="DinF"/>
    <property type="match status" value="1"/>
</dbReference>
<comment type="caution">
    <text evidence="8">The sequence shown here is derived from an EMBL/GenBank/DDBJ whole genome shotgun (WGS) entry which is preliminary data.</text>
</comment>
<gene>
    <name evidence="8" type="ORF">DNK57_01480</name>
</gene>
<feature type="transmembrane region" description="Helical" evidence="7">
    <location>
        <begin position="169"/>
        <end position="189"/>
    </location>
</feature>
<feature type="transmembrane region" description="Helical" evidence="7">
    <location>
        <begin position="21"/>
        <end position="38"/>
    </location>
</feature>
<dbReference type="GO" id="GO:0005886">
    <property type="term" value="C:plasma membrane"/>
    <property type="evidence" value="ECO:0007669"/>
    <property type="project" value="UniProtKB-SubCell"/>
</dbReference>
<dbReference type="InterPro" id="IPR002528">
    <property type="entry name" value="MATE_fam"/>
</dbReference>
<feature type="transmembrane region" description="Helical" evidence="7">
    <location>
        <begin position="97"/>
        <end position="116"/>
    </location>
</feature>
<dbReference type="InterPro" id="IPR052031">
    <property type="entry name" value="Membrane_Transporter-Flippase"/>
</dbReference>
<keyword evidence="3" id="KW-1003">Cell membrane</keyword>
<feature type="transmembrane region" description="Helical" evidence="7">
    <location>
        <begin position="394"/>
        <end position="414"/>
    </location>
</feature>
<dbReference type="PANTHER" id="PTHR43549:SF2">
    <property type="entry name" value="MULTIDRUG RESISTANCE PROTEIN NORM-RELATED"/>
    <property type="match status" value="1"/>
</dbReference>
<dbReference type="GO" id="GO:0042910">
    <property type="term" value="F:xenobiotic transmembrane transporter activity"/>
    <property type="evidence" value="ECO:0007669"/>
    <property type="project" value="InterPro"/>
</dbReference>
<proteinExistence type="predicted"/>
<dbReference type="AlphaFoldDB" id="A0A842YNF4"/>
<accession>A0A842YNF4</accession>
<keyword evidence="5 7" id="KW-1133">Transmembrane helix</keyword>
<evidence type="ECO:0000313" key="9">
    <source>
        <dbReference type="Proteomes" id="UP000646659"/>
    </source>
</evidence>
<evidence type="ECO:0000256" key="7">
    <source>
        <dbReference type="SAM" id="Phobius"/>
    </source>
</evidence>
<feature type="transmembrane region" description="Helical" evidence="7">
    <location>
        <begin position="361"/>
        <end position="382"/>
    </location>
</feature>
<keyword evidence="2" id="KW-0813">Transport</keyword>
<feature type="transmembrane region" description="Helical" evidence="7">
    <location>
        <begin position="318"/>
        <end position="341"/>
    </location>
</feature>
<evidence type="ECO:0000313" key="8">
    <source>
        <dbReference type="EMBL" id="MBE2899503.1"/>
    </source>
</evidence>
<feature type="transmembrane region" description="Helical" evidence="7">
    <location>
        <begin position="281"/>
        <end position="306"/>
    </location>
</feature>
<dbReference type="Proteomes" id="UP000646659">
    <property type="component" value="Unassembled WGS sequence"/>
</dbReference>
<evidence type="ECO:0000256" key="6">
    <source>
        <dbReference type="ARBA" id="ARBA00023136"/>
    </source>
</evidence>
<sequence>MEVSEGIEIIRGDPRRALIKLSGPLIVAMLLTSIYNLVDAVWVAGLGGEALAAIGFVTPIYMILVGLSNGLGAGAASSVSRCLGAGDEEGMNNSASHTIIITLAVSIILTVIIEILLRDTLIALGAAGALKPAMEYGSVVFAGTLFTLFPGAAYGILRSEGDARRPMYAMGLSAVLNMVLDPILIYTAGWGIAGAAWATVISQLLVSVLILFWFLSGRTFTSIGLSHFRADRGVAWSILSVTIPGSAEFLVMSLVTALLNWILTSVAGTSAVAVYSAGWRIVMLAIVPIISVATALVSVSGVAYGSRNFRNLEVAHGYSIRLGLLIAGATAALTFVLAPWIAWIFSYSQASSHLAPRITDFLRVLCLFYIFLPPGIMSGSIFQGSGRGMTSLMLSVIRQVLLVAVFAYILAVIMGLGEVGVWWGVVAGDIGGSLVAYTWARLFIGRLRRYGD</sequence>
<keyword evidence="6 7" id="KW-0472">Membrane</keyword>
<feature type="transmembrane region" description="Helical" evidence="7">
    <location>
        <begin position="236"/>
        <end position="261"/>
    </location>
</feature>
<feature type="transmembrane region" description="Helical" evidence="7">
    <location>
        <begin position="420"/>
        <end position="440"/>
    </location>
</feature>
<feature type="transmembrane region" description="Helical" evidence="7">
    <location>
        <begin position="136"/>
        <end position="157"/>
    </location>
</feature>
<dbReference type="NCBIfam" id="TIGR00797">
    <property type="entry name" value="matE"/>
    <property type="match status" value="1"/>
</dbReference>
<dbReference type="GO" id="GO:0015297">
    <property type="term" value="F:antiporter activity"/>
    <property type="evidence" value="ECO:0007669"/>
    <property type="project" value="InterPro"/>
</dbReference>
<feature type="transmembrane region" description="Helical" evidence="7">
    <location>
        <begin position="50"/>
        <end position="76"/>
    </location>
</feature>
<reference evidence="8" key="1">
    <citation type="submission" date="2018-06" db="EMBL/GenBank/DDBJ databases">
        <title>Draft genome sequence of Methanothermobacter thermautotrophicus Strain WHS, a thermophilic, hydrogenotrophic methanogen isolated from Washburn Hot Springs in Yellowstone National Park, USA.</title>
        <authorList>
            <person name="Mckay L.J."/>
            <person name="Klingelsmith K."/>
            <person name="Inskeep W.P."/>
            <person name="Fields M.W."/>
        </authorList>
    </citation>
    <scope>NUCLEOTIDE SEQUENCE</scope>
    <source>
        <strain evidence="8">WHS</strain>
    </source>
</reference>
<keyword evidence="4 7" id="KW-0812">Transmembrane</keyword>
<evidence type="ECO:0000256" key="3">
    <source>
        <dbReference type="ARBA" id="ARBA00022475"/>
    </source>
</evidence>
<name>A0A842YNF4_METTF</name>
<dbReference type="OrthoDB" id="214119at2157"/>
<dbReference type="EMBL" id="QKOF01000003">
    <property type="protein sequence ID" value="MBE2899503.1"/>
    <property type="molecule type" value="Genomic_DNA"/>
</dbReference>
<comment type="subcellular location">
    <subcellularLocation>
        <location evidence="1">Cell membrane</location>
        <topology evidence="1">Multi-pass membrane protein</topology>
    </subcellularLocation>
</comment>
<dbReference type="CDD" id="cd13147">
    <property type="entry name" value="MATE_MJ0709_like"/>
    <property type="match status" value="1"/>
</dbReference>
<evidence type="ECO:0000256" key="2">
    <source>
        <dbReference type="ARBA" id="ARBA00022448"/>
    </source>
</evidence>
<feature type="transmembrane region" description="Helical" evidence="7">
    <location>
        <begin position="195"/>
        <end position="215"/>
    </location>
</feature>
<evidence type="ECO:0000256" key="4">
    <source>
        <dbReference type="ARBA" id="ARBA00022692"/>
    </source>
</evidence>
<evidence type="ECO:0000256" key="1">
    <source>
        <dbReference type="ARBA" id="ARBA00004651"/>
    </source>
</evidence>
<evidence type="ECO:0000256" key="5">
    <source>
        <dbReference type="ARBA" id="ARBA00022989"/>
    </source>
</evidence>